<feature type="region of interest" description="Disordered" evidence="1">
    <location>
        <begin position="1"/>
        <end position="53"/>
    </location>
</feature>
<gene>
    <name evidence="2" type="ORF">PGLA2088_LOCUS45469</name>
</gene>
<feature type="non-terminal residue" evidence="2">
    <location>
        <position position="53"/>
    </location>
</feature>
<accession>A0A813LEX8</accession>
<evidence type="ECO:0000256" key="1">
    <source>
        <dbReference type="SAM" id="MobiDB-lite"/>
    </source>
</evidence>
<dbReference type="Proteomes" id="UP000626109">
    <property type="component" value="Unassembled WGS sequence"/>
</dbReference>
<dbReference type="EMBL" id="CAJNNW010035724">
    <property type="protein sequence ID" value="CAE8729615.1"/>
    <property type="molecule type" value="Genomic_DNA"/>
</dbReference>
<evidence type="ECO:0000313" key="3">
    <source>
        <dbReference type="Proteomes" id="UP000626109"/>
    </source>
</evidence>
<proteinExistence type="predicted"/>
<dbReference type="AlphaFoldDB" id="A0A813LEX8"/>
<sequence>AARPASGPWPGSSPSGCPQPRRMDRGRLRRAPLAECRAGGAASRLRGGRPCRA</sequence>
<feature type="non-terminal residue" evidence="2">
    <location>
        <position position="1"/>
    </location>
</feature>
<evidence type="ECO:0000313" key="2">
    <source>
        <dbReference type="EMBL" id="CAE8729615.1"/>
    </source>
</evidence>
<protein>
    <submittedName>
        <fullName evidence="2">Uncharacterized protein</fullName>
    </submittedName>
</protein>
<organism evidence="2 3">
    <name type="scientific">Polarella glacialis</name>
    <name type="common">Dinoflagellate</name>
    <dbReference type="NCBI Taxonomy" id="89957"/>
    <lineage>
        <taxon>Eukaryota</taxon>
        <taxon>Sar</taxon>
        <taxon>Alveolata</taxon>
        <taxon>Dinophyceae</taxon>
        <taxon>Suessiales</taxon>
        <taxon>Suessiaceae</taxon>
        <taxon>Polarella</taxon>
    </lineage>
</organism>
<feature type="compositionally biased region" description="Low complexity" evidence="1">
    <location>
        <begin position="1"/>
        <end position="20"/>
    </location>
</feature>
<name>A0A813LEX8_POLGL</name>
<reference evidence="2" key="1">
    <citation type="submission" date="2021-02" db="EMBL/GenBank/DDBJ databases">
        <authorList>
            <person name="Dougan E. K."/>
            <person name="Rhodes N."/>
            <person name="Thang M."/>
            <person name="Chan C."/>
        </authorList>
    </citation>
    <scope>NUCLEOTIDE SEQUENCE</scope>
</reference>
<comment type="caution">
    <text evidence="2">The sequence shown here is derived from an EMBL/GenBank/DDBJ whole genome shotgun (WGS) entry which is preliminary data.</text>
</comment>